<dbReference type="OrthoDB" id="421327at2759"/>
<evidence type="ECO:0000256" key="6">
    <source>
        <dbReference type="ARBA" id="ARBA00023128"/>
    </source>
</evidence>
<dbReference type="GO" id="GO:0051536">
    <property type="term" value="F:iron-sulfur cluster binding"/>
    <property type="evidence" value="ECO:0007669"/>
    <property type="project" value="UniProtKB-KW"/>
</dbReference>
<gene>
    <name evidence="10" type="ORF">HYQ45_002137</name>
</gene>
<keyword evidence="2" id="KW-0479">Metal-binding</keyword>
<accession>A0A8I3AVY6</accession>
<evidence type="ECO:0000256" key="5">
    <source>
        <dbReference type="ARBA" id="ARBA00023014"/>
    </source>
</evidence>
<dbReference type="PANTHER" id="PTHR13184">
    <property type="entry name" value="37S RIBOSOMAL PROTEIN S22"/>
    <property type="match status" value="1"/>
</dbReference>
<feature type="compositionally biased region" description="Basic and acidic residues" evidence="8">
    <location>
        <begin position="394"/>
        <end position="442"/>
    </location>
</feature>
<evidence type="ECO:0000256" key="1">
    <source>
        <dbReference type="ARBA" id="ARBA00004173"/>
    </source>
</evidence>
<comment type="function">
    <text evidence="7">Mitochondrial ribosome (mitoribosome) assembly factor. Binds at the interface of the head and body domains of the mitochondrial small ribosomal subunit (mt-SSU), occluding the mRNA channel and preventing compaction of the head domain towards the body. Probable inactive methyltransferase: retains the characteristic folding and ability to bind S-adenosyl-L-methionine, but it probably lost its methyltransferase activity.</text>
</comment>
<keyword evidence="4" id="KW-0408">Iron</keyword>
<evidence type="ECO:0000259" key="9">
    <source>
        <dbReference type="PROSITE" id="PS51352"/>
    </source>
</evidence>
<dbReference type="GO" id="GO:0008168">
    <property type="term" value="F:methyltransferase activity"/>
    <property type="evidence" value="ECO:0007669"/>
    <property type="project" value="InterPro"/>
</dbReference>
<dbReference type="CDD" id="cd02947">
    <property type="entry name" value="TRX_family"/>
    <property type="match status" value="1"/>
</dbReference>
<feature type="region of interest" description="Disordered" evidence="8">
    <location>
        <begin position="231"/>
        <end position="253"/>
    </location>
</feature>
<dbReference type="GO" id="GO:0006412">
    <property type="term" value="P:translation"/>
    <property type="evidence" value="ECO:0007669"/>
    <property type="project" value="InterPro"/>
</dbReference>
<feature type="compositionally biased region" description="Basic and acidic residues" evidence="8">
    <location>
        <begin position="954"/>
        <end position="964"/>
    </location>
</feature>
<organism evidence="10 11">
    <name type="scientific">Verticillium longisporum</name>
    <name type="common">Verticillium dahliae var. longisporum</name>
    <dbReference type="NCBI Taxonomy" id="100787"/>
    <lineage>
        <taxon>Eukaryota</taxon>
        <taxon>Fungi</taxon>
        <taxon>Dikarya</taxon>
        <taxon>Ascomycota</taxon>
        <taxon>Pezizomycotina</taxon>
        <taxon>Sordariomycetes</taxon>
        <taxon>Hypocreomycetidae</taxon>
        <taxon>Glomerellales</taxon>
        <taxon>Plectosphaerellaceae</taxon>
        <taxon>Verticillium</taxon>
    </lineage>
</organism>
<dbReference type="InterPro" id="IPR013766">
    <property type="entry name" value="Thioredoxin_domain"/>
</dbReference>
<protein>
    <submittedName>
        <fullName evidence="10">Thioredoxin like protein</fullName>
    </submittedName>
</protein>
<dbReference type="CDD" id="cd22265">
    <property type="entry name" value="UDM1_RNF168"/>
    <property type="match status" value="1"/>
</dbReference>
<name>A0A8I3AVY6_VERLO</name>
<dbReference type="InterPro" id="IPR017937">
    <property type="entry name" value="Thioredoxin_CS"/>
</dbReference>
<evidence type="ECO:0000256" key="4">
    <source>
        <dbReference type="ARBA" id="ARBA00023004"/>
    </source>
</evidence>
<feature type="domain" description="Thioredoxin" evidence="9">
    <location>
        <begin position="1"/>
        <end position="109"/>
    </location>
</feature>
<dbReference type="AlphaFoldDB" id="A0A8I3AVY6"/>
<comment type="subcellular location">
    <subcellularLocation>
        <location evidence="1">Mitochondrion</location>
    </subcellularLocation>
</comment>
<feature type="compositionally biased region" description="Low complexity" evidence="8">
    <location>
        <begin position="443"/>
        <end position="457"/>
    </location>
</feature>
<feature type="region of interest" description="Disordered" evidence="8">
    <location>
        <begin position="942"/>
        <end position="983"/>
    </location>
</feature>
<dbReference type="PROSITE" id="PS51352">
    <property type="entry name" value="THIOREDOXIN_2"/>
    <property type="match status" value="1"/>
</dbReference>
<dbReference type="PROSITE" id="PS00194">
    <property type="entry name" value="THIOREDOXIN_1"/>
    <property type="match status" value="1"/>
</dbReference>
<dbReference type="InterPro" id="IPR015324">
    <property type="entry name" value="Ribosomal_Rsm22-like"/>
</dbReference>
<proteinExistence type="predicted"/>
<dbReference type="EMBL" id="JAEMWZ010000035">
    <property type="protein sequence ID" value="KAG7141154.1"/>
    <property type="molecule type" value="Genomic_DNA"/>
</dbReference>
<dbReference type="GO" id="GO:0005763">
    <property type="term" value="C:mitochondrial small ribosomal subunit"/>
    <property type="evidence" value="ECO:0007669"/>
    <property type="project" value="TreeGrafter"/>
</dbReference>
<dbReference type="Pfam" id="PF09243">
    <property type="entry name" value="Rsm22"/>
    <property type="match status" value="1"/>
</dbReference>
<reference evidence="10" key="1">
    <citation type="journal article" date="2021" name="Mol. Plant Pathol.">
        <title>A 20-kb lineage-specific genomic region tames virulence in pathogenic amphidiploid Verticillium longisporum.</title>
        <authorList>
            <person name="Harting R."/>
            <person name="Starke J."/>
            <person name="Kusch H."/>
            <person name="Poggeler S."/>
            <person name="Maurus I."/>
            <person name="Schluter R."/>
            <person name="Landesfeind M."/>
            <person name="Bulla I."/>
            <person name="Nowrousian M."/>
            <person name="de Jonge R."/>
            <person name="Stahlhut G."/>
            <person name="Hoff K.J."/>
            <person name="Asshauer K.P."/>
            <person name="Thurmer A."/>
            <person name="Stanke M."/>
            <person name="Daniel R."/>
            <person name="Morgenstern B."/>
            <person name="Thomma B.P.H.J."/>
            <person name="Kronstad J.W."/>
            <person name="Braus-Stromeyer S.A."/>
            <person name="Braus G.H."/>
        </authorList>
    </citation>
    <scope>NUCLEOTIDE SEQUENCE</scope>
    <source>
        <strain evidence="10">Vl32</strain>
    </source>
</reference>
<dbReference type="GO" id="GO:0003735">
    <property type="term" value="F:structural constituent of ribosome"/>
    <property type="evidence" value="ECO:0007669"/>
    <property type="project" value="TreeGrafter"/>
</dbReference>
<comment type="caution">
    <text evidence="10">The sequence shown here is derived from an EMBL/GenBank/DDBJ whole genome shotgun (WGS) entry which is preliminary data.</text>
</comment>
<evidence type="ECO:0000256" key="3">
    <source>
        <dbReference type="ARBA" id="ARBA00022946"/>
    </source>
</evidence>
<dbReference type="InterPro" id="IPR052571">
    <property type="entry name" value="Mt_RNA_Methyltransferase"/>
</dbReference>
<evidence type="ECO:0000313" key="11">
    <source>
        <dbReference type="Proteomes" id="UP000689129"/>
    </source>
</evidence>
<dbReference type="Proteomes" id="UP000689129">
    <property type="component" value="Unassembled WGS sequence"/>
</dbReference>
<keyword evidence="3" id="KW-0809">Transit peptide</keyword>
<dbReference type="PANTHER" id="PTHR13184:SF5">
    <property type="entry name" value="METHYLTRANSFERASE-LIKE PROTEIN 17, MITOCHONDRIAL"/>
    <property type="match status" value="1"/>
</dbReference>
<dbReference type="GO" id="GO:0046872">
    <property type="term" value="F:metal ion binding"/>
    <property type="evidence" value="ECO:0007669"/>
    <property type="project" value="UniProtKB-KW"/>
</dbReference>
<keyword evidence="5" id="KW-0411">Iron-sulfur</keyword>
<evidence type="ECO:0000256" key="7">
    <source>
        <dbReference type="ARBA" id="ARBA00045681"/>
    </source>
</evidence>
<dbReference type="Pfam" id="PF00085">
    <property type="entry name" value="Thioredoxin"/>
    <property type="match status" value="1"/>
</dbReference>
<feature type="region of interest" description="Disordered" evidence="8">
    <location>
        <begin position="394"/>
        <end position="474"/>
    </location>
</feature>
<feature type="region of interest" description="Disordered" evidence="8">
    <location>
        <begin position="193"/>
        <end position="217"/>
    </location>
</feature>
<evidence type="ECO:0000256" key="8">
    <source>
        <dbReference type="SAM" id="MobiDB-lite"/>
    </source>
</evidence>
<evidence type="ECO:0000256" key="2">
    <source>
        <dbReference type="ARBA" id="ARBA00022723"/>
    </source>
</evidence>
<evidence type="ECO:0000313" key="10">
    <source>
        <dbReference type="EMBL" id="KAG7141154.1"/>
    </source>
</evidence>
<sequence>MSGLISIQSPSQWQDVLNSTNVVVADFYADWCGPCNAIAPHFEKMANEYSKPKKAAFCKINVDTQSTISRAHGVSAMPTFIIFHAGKPIETIRGANPPALATAVANAMKLPDKTKAGGASFGTPGRTLGGQGVGVGAGAAAGSGGLPPSRPYNSGFDVVSILRHLFTIAALYVVTLVAIDPLQAAEKSSFNLVNPPARDAARGAGPGGKARAPPARPSAFRTLADLGKDELSTGKRQADKHASPENAGHEGPADIEQIVQEAKQRFRDTLPKGYLNEEEYNHYVRLFGPPLRETTPEDVGIPYGKFAAKPKPRQDQDSPVLLRRAADGDLEEVDYSTERQSAEEAALLDSEVEHEHEHELTDDQHDYINATARNQREYDALVMLQKDFEAARLRSQKEEEASQAEFERRTAAEAGRDEHAEALEQLRQEDRRLRDERTEESRAALAEMQAASRAAEAQAREEAGDWDDGEFVGMRTHPYTQEGRLAAEAALGGGGLPNSPATPASKRSVPQLGVGLQAAQPKMSQIDADAFIATVLPPSYASAMSTLTEVRKRLGTEWIRKLLKQEGGPRILDAGSGGASLAAWQDVAQAEWDVMRESKEVKGWVPPGKKTVIVGSDTLRHRVSTFLDDTTFLPRLPDYVHSHDNVHKHIDAPQVPQQRKVYDVIVASYVLLGVKEGHRRTAVLNQLWSLLSPEGGVLIFIVFRVGAPKLAVADVRDRLINEYLQTPVDSAEEPTITDAQDAGYRAPKEPGMIVAPCTNHKTCPMYAVKGQSTGRKDFCSFQQRFTRPRFLQQILEAKHRNDDDVQFSYVAIQRGGAPAANLLVGREATERAFAGYEEATRAPNMLSLPRQILPPLKRKGHVQLEVCTPSGRIERWTVPRSRGKQAYHDARKAAWGDLWALGAKVRAERAVRLGRPAAADDGGVRAQKARAKASNKVDKINMEYDETGVTGIKEGGRSRPERRTKGGRLPPRKTAMQALLGED</sequence>
<feature type="compositionally biased region" description="Basic and acidic residues" evidence="8">
    <location>
        <begin position="231"/>
        <end position="252"/>
    </location>
</feature>
<keyword evidence="6" id="KW-0496">Mitochondrion</keyword>